<evidence type="ECO:0000256" key="1">
    <source>
        <dbReference type="ARBA" id="ARBA00004123"/>
    </source>
</evidence>
<evidence type="ECO:0008006" key="11">
    <source>
        <dbReference type="Google" id="ProtNLM"/>
    </source>
</evidence>
<evidence type="ECO:0000256" key="2">
    <source>
        <dbReference type="ARBA" id="ARBA00007815"/>
    </source>
</evidence>
<dbReference type="PANTHER" id="PTHR13989">
    <property type="entry name" value="REPLICATION PROTEIN A-RELATED"/>
    <property type="match status" value="1"/>
</dbReference>
<dbReference type="PIRSF" id="PIRSF036949">
    <property type="entry name" value="RPA32"/>
    <property type="match status" value="1"/>
</dbReference>
<dbReference type="InterPro" id="IPR014892">
    <property type="entry name" value="RPA_C"/>
</dbReference>
<dbReference type="GO" id="GO:0006289">
    <property type="term" value="P:nucleotide-excision repair"/>
    <property type="evidence" value="ECO:0007669"/>
    <property type="project" value="TreeGrafter"/>
</dbReference>
<dbReference type="InterPro" id="IPR014646">
    <property type="entry name" value="Rfa2/RPA32"/>
</dbReference>
<evidence type="ECO:0000313" key="9">
    <source>
        <dbReference type="EMBL" id="KAF5851370.1"/>
    </source>
</evidence>
<dbReference type="Gene3D" id="1.10.10.10">
    <property type="entry name" value="Winged helix-like DNA-binding domain superfamily/Winged helix DNA-binding domain"/>
    <property type="match status" value="1"/>
</dbReference>
<feature type="region of interest" description="Disordered" evidence="6">
    <location>
        <begin position="31"/>
        <end position="50"/>
    </location>
</feature>
<dbReference type="EMBL" id="WNKQ01000005">
    <property type="protein sequence ID" value="KAF5851370.1"/>
    <property type="molecule type" value="Genomic_DNA"/>
</dbReference>
<evidence type="ECO:0000259" key="8">
    <source>
        <dbReference type="Pfam" id="PF08784"/>
    </source>
</evidence>
<proteinExistence type="inferred from homology"/>
<dbReference type="CDD" id="cd04478">
    <property type="entry name" value="RPA2_DBD_D"/>
    <property type="match status" value="1"/>
</dbReference>
<gene>
    <name evidence="9" type="ORF">GGP41_004230</name>
</gene>
<dbReference type="SUPFAM" id="SSF50249">
    <property type="entry name" value="Nucleic acid-binding proteins"/>
    <property type="match status" value="1"/>
</dbReference>
<dbReference type="GO" id="GO:0005662">
    <property type="term" value="C:DNA replication factor A complex"/>
    <property type="evidence" value="ECO:0007669"/>
    <property type="project" value="TreeGrafter"/>
</dbReference>
<dbReference type="Gene3D" id="2.40.50.140">
    <property type="entry name" value="Nucleic acid-binding proteins"/>
    <property type="match status" value="1"/>
</dbReference>
<evidence type="ECO:0000256" key="3">
    <source>
        <dbReference type="ARBA" id="ARBA00022705"/>
    </source>
</evidence>
<reference evidence="9" key="1">
    <citation type="submission" date="2019-11" db="EMBL/GenBank/DDBJ databases">
        <title>Bipolaris sorokiniana Genome sequencing.</title>
        <authorList>
            <person name="Wang H."/>
        </authorList>
    </citation>
    <scope>NUCLEOTIDE SEQUENCE</scope>
</reference>
<keyword evidence="3" id="KW-0235">DNA replication</keyword>
<feature type="compositionally biased region" description="Gly residues" evidence="6">
    <location>
        <begin position="31"/>
        <end position="40"/>
    </location>
</feature>
<dbReference type="GO" id="GO:0035861">
    <property type="term" value="C:site of double-strand break"/>
    <property type="evidence" value="ECO:0007669"/>
    <property type="project" value="TreeGrafter"/>
</dbReference>
<dbReference type="GO" id="GO:0000781">
    <property type="term" value="C:chromosome, telomeric region"/>
    <property type="evidence" value="ECO:0007669"/>
    <property type="project" value="TreeGrafter"/>
</dbReference>
<dbReference type="SUPFAM" id="SSF46785">
    <property type="entry name" value="Winged helix' DNA-binding domain"/>
    <property type="match status" value="1"/>
</dbReference>
<comment type="similarity">
    <text evidence="2">Belongs to the replication factor A protein 2 family.</text>
</comment>
<comment type="subcellular location">
    <subcellularLocation>
        <location evidence="1">Nucleus</location>
    </subcellularLocation>
</comment>
<dbReference type="AlphaFoldDB" id="A0A8H6DYM1"/>
<dbReference type="Pfam" id="PF08784">
    <property type="entry name" value="RPA_C"/>
    <property type="match status" value="1"/>
</dbReference>
<dbReference type="GO" id="GO:0000724">
    <property type="term" value="P:double-strand break repair via homologous recombination"/>
    <property type="evidence" value="ECO:0007669"/>
    <property type="project" value="TreeGrafter"/>
</dbReference>
<name>A0A8H6DYM1_COCSA</name>
<dbReference type="GO" id="GO:0006260">
    <property type="term" value="P:DNA replication"/>
    <property type="evidence" value="ECO:0007669"/>
    <property type="project" value="UniProtKB-KW"/>
</dbReference>
<comment type="caution">
    <text evidence="9">The sequence shown here is derived from an EMBL/GenBank/DDBJ whole genome shotgun (WGS) entry which is preliminary data.</text>
</comment>
<dbReference type="PANTHER" id="PTHR13989:SF16">
    <property type="entry name" value="REPLICATION PROTEIN A2"/>
    <property type="match status" value="1"/>
</dbReference>
<dbReference type="InterPro" id="IPR004365">
    <property type="entry name" value="NA-bd_OB_tRNA"/>
</dbReference>
<dbReference type="InterPro" id="IPR036388">
    <property type="entry name" value="WH-like_DNA-bd_sf"/>
</dbReference>
<feature type="domain" description="OB" evidence="7">
    <location>
        <begin position="88"/>
        <end position="161"/>
    </location>
</feature>
<evidence type="ECO:0000256" key="6">
    <source>
        <dbReference type="SAM" id="MobiDB-lite"/>
    </source>
</evidence>
<evidence type="ECO:0000313" key="10">
    <source>
        <dbReference type="Proteomes" id="UP000624244"/>
    </source>
</evidence>
<dbReference type="Pfam" id="PF01336">
    <property type="entry name" value="tRNA_anti-codon"/>
    <property type="match status" value="1"/>
</dbReference>
<dbReference type="InterPro" id="IPR036390">
    <property type="entry name" value="WH_DNA-bd_sf"/>
</dbReference>
<dbReference type="InterPro" id="IPR012340">
    <property type="entry name" value="NA-bd_OB-fold"/>
</dbReference>
<accession>A0A8H6DYM1</accession>
<keyword evidence="5" id="KW-0539">Nucleus</keyword>
<feature type="compositionally biased region" description="Polar residues" evidence="6">
    <location>
        <begin position="41"/>
        <end position="50"/>
    </location>
</feature>
<dbReference type="InterPro" id="IPR040260">
    <property type="entry name" value="RFA2-like"/>
</dbReference>
<keyword evidence="4" id="KW-0238">DNA-binding</keyword>
<evidence type="ECO:0000256" key="5">
    <source>
        <dbReference type="ARBA" id="ARBA00023242"/>
    </source>
</evidence>
<evidence type="ECO:0000259" key="7">
    <source>
        <dbReference type="Pfam" id="PF01336"/>
    </source>
</evidence>
<evidence type="ECO:0000256" key="4">
    <source>
        <dbReference type="ARBA" id="ARBA00023125"/>
    </source>
</evidence>
<sequence length="283" mass="30207">MRQARPTRFALNYNNYETSYTSYGAGGGGGGGGFIPGEGGSTQSPGGRQNQIQDSIRPVTIKQIIDAQGEAGSNDTFKIDGTVISQLTLVGQIRNISNQTTNTTYRLDDGTGSIEVKQWVNPETVDHSSLAKAKLVEGAYCRAWGKLKSFNDRKSVGATIIRPIEDMNEISYHLLEATAIHLYFTRGPPGQAGGATTNEAGKQQAIEGGYGGAELAGYSQAAKRVFNFLREVEQSNEGVNQYEIASKLGIDAADVAKAGEDLLAGGLIYTTLDDQTWAILDAD</sequence>
<feature type="domain" description="Replication protein A C-terminal" evidence="8">
    <location>
        <begin position="181"/>
        <end position="275"/>
    </location>
</feature>
<organism evidence="9 10">
    <name type="scientific">Cochliobolus sativus</name>
    <name type="common">Common root rot and spot blotch fungus</name>
    <name type="synonym">Bipolaris sorokiniana</name>
    <dbReference type="NCBI Taxonomy" id="45130"/>
    <lineage>
        <taxon>Eukaryota</taxon>
        <taxon>Fungi</taxon>
        <taxon>Dikarya</taxon>
        <taxon>Ascomycota</taxon>
        <taxon>Pezizomycotina</taxon>
        <taxon>Dothideomycetes</taxon>
        <taxon>Pleosporomycetidae</taxon>
        <taxon>Pleosporales</taxon>
        <taxon>Pleosporineae</taxon>
        <taxon>Pleosporaceae</taxon>
        <taxon>Bipolaris</taxon>
    </lineage>
</organism>
<dbReference type="Proteomes" id="UP000624244">
    <property type="component" value="Unassembled WGS sequence"/>
</dbReference>
<dbReference type="GO" id="GO:0003697">
    <property type="term" value="F:single-stranded DNA binding"/>
    <property type="evidence" value="ECO:0007669"/>
    <property type="project" value="TreeGrafter"/>
</dbReference>
<protein>
    <recommendedName>
        <fullName evidence="11">Replication protein A C-terminal domain-containing protein</fullName>
    </recommendedName>
</protein>